<reference evidence="1 2" key="1">
    <citation type="journal article" date="2018" name="Nat. Ecol. Evol.">
        <title>Pezizomycetes genomes reveal the molecular basis of ectomycorrhizal truffle lifestyle.</title>
        <authorList>
            <person name="Murat C."/>
            <person name="Payen T."/>
            <person name="Noel B."/>
            <person name="Kuo A."/>
            <person name="Morin E."/>
            <person name="Chen J."/>
            <person name="Kohler A."/>
            <person name="Krizsan K."/>
            <person name="Balestrini R."/>
            <person name="Da Silva C."/>
            <person name="Montanini B."/>
            <person name="Hainaut M."/>
            <person name="Levati E."/>
            <person name="Barry K.W."/>
            <person name="Belfiori B."/>
            <person name="Cichocki N."/>
            <person name="Clum A."/>
            <person name="Dockter R.B."/>
            <person name="Fauchery L."/>
            <person name="Guy J."/>
            <person name="Iotti M."/>
            <person name="Le Tacon F."/>
            <person name="Lindquist E.A."/>
            <person name="Lipzen A."/>
            <person name="Malagnac F."/>
            <person name="Mello A."/>
            <person name="Molinier V."/>
            <person name="Miyauchi S."/>
            <person name="Poulain J."/>
            <person name="Riccioni C."/>
            <person name="Rubini A."/>
            <person name="Sitrit Y."/>
            <person name="Splivallo R."/>
            <person name="Traeger S."/>
            <person name="Wang M."/>
            <person name="Zifcakova L."/>
            <person name="Wipf D."/>
            <person name="Zambonelli A."/>
            <person name="Paolocci F."/>
            <person name="Nowrousian M."/>
            <person name="Ottonello S."/>
            <person name="Baldrian P."/>
            <person name="Spatafora J.W."/>
            <person name="Henrissat B."/>
            <person name="Nagy L.G."/>
            <person name="Aury J.M."/>
            <person name="Wincker P."/>
            <person name="Grigoriev I.V."/>
            <person name="Bonfante P."/>
            <person name="Martin F.M."/>
        </authorList>
    </citation>
    <scope>NUCLEOTIDE SEQUENCE [LARGE SCALE GENOMIC DNA]</scope>
    <source>
        <strain evidence="1 2">120613-1</strain>
    </source>
</reference>
<evidence type="ECO:0000313" key="2">
    <source>
        <dbReference type="Proteomes" id="UP000276215"/>
    </source>
</evidence>
<proteinExistence type="predicted"/>
<sequence length="54" mass="6367">RLHFMQDGSVLHRVKKVKQFLTQSQIYVLSKSASSPNLNPIQNAWYILKQRLQK</sequence>
<gene>
    <name evidence="1" type="ORF">L873DRAFT_1702109</name>
</gene>
<dbReference type="EMBL" id="ML120440">
    <property type="protein sequence ID" value="RPA94233.1"/>
    <property type="molecule type" value="Genomic_DNA"/>
</dbReference>
<feature type="non-terminal residue" evidence="1">
    <location>
        <position position="1"/>
    </location>
</feature>
<dbReference type="InterPro" id="IPR036397">
    <property type="entry name" value="RNaseH_sf"/>
</dbReference>
<dbReference type="Proteomes" id="UP000276215">
    <property type="component" value="Unassembled WGS sequence"/>
</dbReference>
<protein>
    <recommendedName>
        <fullName evidence="3">Tc1-like transposase DDE domain-containing protein</fullName>
    </recommendedName>
</protein>
<dbReference type="OrthoDB" id="2416077at2759"/>
<accession>A0A3N4J7G4</accession>
<keyword evidence="2" id="KW-1185">Reference proteome</keyword>
<dbReference type="GO" id="GO:0003676">
    <property type="term" value="F:nucleic acid binding"/>
    <property type="evidence" value="ECO:0007669"/>
    <property type="project" value="InterPro"/>
</dbReference>
<dbReference type="Gene3D" id="3.30.420.10">
    <property type="entry name" value="Ribonuclease H-like superfamily/Ribonuclease H"/>
    <property type="match status" value="1"/>
</dbReference>
<evidence type="ECO:0000313" key="1">
    <source>
        <dbReference type="EMBL" id="RPA94233.1"/>
    </source>
</evidence>
<evidence type="ECO:0008006" key="3">
    <source>
        <dbReference type="Google" id="ProtNLM"/>
    </source>
</evidence>
<dbReference type="AlphaFoldDB" id="A0A3N4J7G4"/>
<organism evidence="1 2">
    <name type="scientific">Choiromyces venosus 120613-1</name>
    <dbReference type="NCBI Taxonomy" id="1336337"/>
    <lineage>
        <taxon>Eukaryota</taxon>
        <taxon>Fungi</taxon>
        <taxon>Dikarya</taxon>
        <taxon>Ascomycota</taxon>
        <taxon>Pezizomycotina</taxon>
        <taxon>Pezizomycetes</taxon>
        <taxon>Pezizales</taxon>
        <taxon>Tuberaceae</taxon>
        <taxon>Choiromyces</taxon>
    </lineage>
</organism>
<name>A0A3N4J7G4_9PEZI</name>